<dbReference type="Proteomes" id="UP000618051">
    <property type="component" value="Unassembled WGS sequence"/>
</dbReference>
<comment type="caution">
    <text evidence="1">The sequence shown here is derived from an EMBL/GenBank/DDBJ whole genome shotgun (WGS) entry which is preliminary data.</text>
</comment>
<evidence type="ECO:0000313" key="2">
    <source>
        <dbReference type="EMBL" id="KAI1242880.1"/>
    </source>
</evidence>
<evidence type="ECO:0000313" key="1">
    <source>
        <dbReference type="EMBL" id="KAG0121580.1"/>
    </source>
</evidence>
<sequence length="158" mass="18414">MRVQLCSPMLTVAGTFSKGAQAAADLHYQRFRLQLCYHHLIYFSEFHNKNMLLKSLKNIYHQRCSSKQDTGYVMRFVAMNVLEELYKVLNHGPASSVKQAVMEMSPVEVIPVVIMKFLVLRDCMKNKWVWSFCFMRKAAECLYLSVLVQRHLLICRCA</sequence>
<keyword evidence="3" id="KW-1185">Reference proteome</keyword>
<accession>A0A835NWS0</accession>
<reference evidence="2" key="3">
    <citation type="submission" date="2022-01" db="EMBL/GenBank/DDBJ databases">
        <authorList>
            <person name="Rubenstein D.R."/>
        </authorList>
    </citation>
    <scope>NUCLEOTIDE SEQUENCE</scope>
    <source>
        <strain evidence="2">SS15</strain>
        <tissue evidence="2">Liver</tissue>
    </source>
</reference>
<reference evidence="1" key="1">
    <citation type="submission" date="2020-10" db="EMBL/GenBank/DDBJ databases">
        <title>Feather gene expression reveals the developmental basis of iridescence in African starlings.</title>
        <authorList>
            <person name="Rubenstein D.R."/>
        </authorList>
    </citation>
    <scope>NUCLEOTIDE SEQUENCE</scope>
    <source>
        <strain evidence="1">SS15</strain>
        <tissue evidence="1">Liver</tissue>
    </source>
</reference>
<gene>
    <name evidence="2" type="ORF">IHE44_0000436</name>
    <name evidence="1" type="ORF">IHE44_010750</name>
</gene>
<organism evidence="1">
    <name type="scientific">Lamprotornis superbus</name>
    <dbReference type="NCBI Taxonomy" id="245042"/>
    <lineage>
        <taxon>Eukaryota</taxon>
        <taxon>Metazoa</taxon>
        <taxon>Chordata</taxon>
        <taxon>Craniata</taxon>
        <taxon>Vertebrata</taxon>
        <taxon>Euteleostomi</taxon>
        <taxon>Archelosauria</taxon>
        <taxon>Archosauria</taxon>
        <taxon>Dinosauria</taxon>
        <taxon>Saurischia</taxon>
        <taxon>Theropoda</taxon>
        <taxon>Coelurosauria</taxon>
        <taxon>Aves</taxon>
        <taxon>Neognathae</taxon>
        <taxon>Neoaves</taxon>
        <taxon>Telluraves</taxon>
        <taxon>Australaves</taxon>
        <taxon>Passeriformes</taxon>
        <taxon>Sturnidae</taxon>
        <taxon>Lamprotornis</taxon>
    </lineage>
</organism>
<dbReference type="EMBL" id="JADDUC010000047">
    <property type="protein sequence ID" value="KAG0121580.1"/>
    <property type="molecule type" value="Genomic_DNA"/>
</dbReference>
<reference evidence="2 3" key="2">
    <citation type="journal article" date="2021" name="J. Hered.">
        <title>Feather Gene Expression Elucidates the Developmental Basis of Plumage Iridescence in African Starlings.</title>
        <authorList>
            <person name="Rubenstein D.R."/>
            <person name="Corvelo A."/>
            <person name="MacManes M.D."/>
            <person name="Maia R."/>
            <person name="Narzisi G."/>
            <person name="Rousaki A."/>
            <person name="Vandenabeele P."/>
            <person name="Shawkey M.D."/>
            <person name="Solomon J."/>
        </authorList>
    </citation>
    <scope>NUCLEOTIDE SEQUENCE [LARGE SCALE GENOMIC DNA]</scope>
    <source>
        <strain evidence="2">SS15</strain>
    </source>
</reference>
<proteinExistence type="predicted"/>
<name>A0A835NWS0_9PASS</name>
<protein>
    <submittedName>
        <fullName evidence="1">Uncharacterized protein</fullName>
    </submittedName>
</protein>
<dbReference type="AlphaFoldDB" id="A0A835NWS0"/>
<dbReference type="EMBL" id="JADDUC020000001">
    <property type="protein sequence ID" value="KAI1242880.1"/>
    <property type="molecule type" value="Genomic_DNA"/>
</dbReference>
<evidence type="ECO:0000313" key="3">
    <source>
        <dbReference type="Proteomes" id="UP000618051"/>
    </source>
</evidence>